<keyword evidence="1" id="KW-1133">Transmembrane helix</keyword>
<keyword evidence="3" id="KW-0378">Hydrolase</keyword>
<dbReference type="EMBL" id="BEXA01000001">
    <property type="protein sequence ID" value="GAY72423.1"/>
    <property type="molecule type" value="Genomic_DNA"/>
</dbReference>
<keyword evidence="1" id="KW-0472">Membrane</keyword>
<accession>A0A401FJ73</accession>
<sequence length="247" mass="28435">MSAWKNFRSGNKLFFQHWASYIAVIFCTTLIVYLLGVSAFNWFTSWVLKISGIPYISYNNLGEIVTGHLLVALLLLVELFVILIVIYWQFAFILLSIQNIRRNRPASLWDILQRTFTSLRIASPSTFLFFLGYFIVILPFSTVFLSTPLLNKVKIPGFIMTFLFQNPWYTAGIAVLYLIIAYIGIRLFLVLPLMILQHKNAKEAVHLSLQKTHGRLWFYVGNLFLIVAVSSVITLIIYSFVYGLQNT</sequence>
<dbReference type="RefSeq" id="WP_225417497.1">
    <property type="nucleotide sequence ID" value="NZ_BEXA01000001.1"/>
</dbReference>
<evidence type="ECO:0000259" key="2">
    <source>
        <dbReference type="Pfam" id="PF10110"/>
    </source>
</evidence>
<dbReference type="Proteomes" id="UP000286974">
    <property type="component" value="Unassembled WGS sequence"/>
</dbReference>
<protein>
    <submittedName>
        <fullName evidence="3">Glycerophosphoryl diester phosphodiesterase</fullName>
        <ecNumber evidence="3">3.1.4.46</ecNumber>
    </submittedName>
</protein>
<feature type="transmembrane region" description="Helical" evidence="1">
    <location>
        <begin position="64"/>
        <end position="95"/>
    </location>
</feature>
<comment type="caution">
    <text evidence="3">The sequence shown here is derived from an EMBL/GenBank/DDBJ whole genome shotgun (WGS) entry which is preliminary data.</text>
</comment>
<proteinExistence type="predicted"/>
<feature type="transmembrane region" description="Helical" evidence="1">
    <location>
        <begin position="127"/>
        <end position="148"/>
    </location>
</feature>
<feature type="domain" description="Glycerophosphoryl diester phosphodiesterase membrane" evidence="2">
    <location>
        <begin position="10"/>
        <end position="246"/>
    </location>
</feature>
<feature type="transmembrane region" description="Helical" evidence="1">
    <location>
        <begin position="21"/>
        <end position="44"/>
    </location>
</feature>
<organism evidence="3 4">
    <name type="scientific">Lentilactobacillus kosonis</name>
    <dbReference type="NCBI Taxonomy" id="2810561"/>
    <lineage>
        <taxon>Bacteria</taxon>
        <taxon>Bacillati</taxon>
        <taxon>Bacillota</taxon>
        <taxon>Bacilli</taxon>
        <taxon>Lactobacillales</taxon>
        <taxon>Lactobacillaceae</taxon>
        <taxon>Lentilactobacillus</taxon>
    </lineage>
</organism>
<dbReference type="Pfam" id="PF10110">
    <property type="entry name" value="GPDPase_memb"/>
    <property type="match status" value="1"/>
</dbReference>
<dbReference type="AlphaFoldDB" id="A0A401FJ73"/>
<keyword evidence="4" id="KW-1185">Reference proteome</keyword>
<feature type="transmembrane region" description="Helical" evidence="1">
    <location>
        <begin position="216"/>
        <end position="241"/>
    </location>
</feature>
<evidence type="ECO:0000313" key="3">
    <source>
        <dbReference type="EMBL" id="GAY72423.1"/>
    </source>
</evidence>
<dbReference type="GO" id="GO:0008889">
    <property type="term" value="F:glycerophosphodiester phosphodiesterase activity"/>
    <property type="evidence" value="ECO:0007669"/>
    <property type="project" value="UniProtKB-EC"/>
</dbReference>
<feature type="transmembrane region" description="Helical" evidence="1">
    <location>
        <begin position="168"/>
        <end position="195"/>
    </location>
</feature>
<reference evidence="3 4" key="1">
    <citation type="submission" date="2017-11" db="EMBL/GenBank/DDBJ databases">
        <title>Draft Genome Sequence of Lactobacillus curieae NBRC 111893 isolated from Koso, a Japanese sugar-Vegetable Fermented Beverage.</title>
        <authorList>
            <person name="Chiou T.Y."/>
            <person name="Oshima K."/>
            <person name="Suda W."/>
            <person name="Hattori M."/>
            <person name="Takahashi T."/>
        </authorList>
    </citation>
    <scope>NUCLEOTIDE SEQUENCE [LARGE SCALE GENOMIC DNA]</scope>
    <source>
        <strain evidence="3 4">NBRC111893</strain>
    </source>
</reference>
<dbReference type="EC" id="3.1.4.46" evidence="3"/>
<evidence type="ECO:0000256" key="1">
    <source>
        <dbReference type="SAM" id="Phobius"/>
    </source>
</evidence>
<name>A0A401FJ73_9LACO</name>
<evidence type="ECO:0000313" key="4">
    <source>
        <dbReference type="Proteomes" id="UP000286974"/>
    </source>
</evidence>
<gene>
    <name evidence="3" type="ORF">NBRC111893_569</name>
</gene>
<dbReference type="InterPro" id="IPR018476">
    <property type="entry name" value="GlyceroP-diester-Pdiesterase_M"/>
</dbReference>
<keyword evidence="1" id="KW-0812">Transmembrane</keyword>